<organism evidence="1 2">
    <name type="scientific">Xenorhabdus yunnanensis</name>
    <dbReference type="NCBI Taxonomy" id="3025878"/>
    <lineage>
        <taxon>Bacteria</taxon>
        <taxon>Pseudomonadati</taxon>
        <taxon>Pseudomonadota</taxon>
        <taxon>Gammaproteobacteria</taxon>
        <taxon>Enterobacterales</taxon>
        <taxon>Morganellaceae</taxon>
        <taxon>Xenorhabdus</taxon>
    </lineage>
</organism>
<comment type="caution">
    <text evidence="1">The sequence shown here is derived from an EMBL/GenBank/DDBJ whole genome shotgun (WGS) entry which is preliminary data.</text>
</comment>
<dbReference type="RefSeq" id="WP_273554400.1">
    <property type="nucleotide sequence ID" value="NZ_JAQRFI010000012.1"/>
</dbReference>
<name>A0ABT5LF07_9GAMM</name>
<reference evidence="1 2" key="1">
    <citation type="submission" date="2023-02" db="EMBL/GenBank/DDBJ databases">
        <title>Entomopathogenic bacteria.</title>
        <authorList>
            <person name="Machado R.A."/>
        </authorList>
    </citation>
    <scope>NUCLEOTIDE SEQUENCE [LARGE SCALE GENOMIC DNA]</scope>
    <source>
        <strain evidence="1 2">XENO-10</strain>
    </source>
</reference>
<proteinExistence type="predicted"/>
<dbReference type="Proteomes" id="UP001217178">
    <property type="component" value="Unassembled WGS sequence"/>
</dbReference>
<sequence length="101" mass="10920">MVSTKAGSAICGYVDATAKADAKLLVALESKPKNLDLVLYHDGIKASVDLDFAFGIGKNESSDDDKINSTVNIEKKEGTGREWVFQKPLSKDKSPYRISLG</sequence>
<accession>A0ABT5LF07</accession>
<evidence type="ECO:0000313" key="1">
    <source>
        <dbReference type="EMBL" id="MDC9589063.1"/>
    </source>
</evidence>
<keyword evidence="2" id="KW-1185">Reference proteome</keyword>
<evidence type="ECO:0000313" key="2">
    <source>
        <dbReference type="Proteomes" id="UP001217178"/>
    </source>
</evidence>
<protein>
    <submittedName>
        <fullName evidence="1">Uncharacterized protein</fullName>
    </submittedName>
</protein>
<dbReference type="EMBL" id="JAQRFI010000012">
    <property type="protein sequence ID" value="MDC9589063.1"/>
    <property type="molecule type" value="Genomic_DNA"/>
</dbReference>
<gene>
    <name evidence="1" type="ORF">PSI23_06955</name>
</gene>